<dbReference type="InterPro" id="IPR001750">
    <property type="entry name" value="ND/Mrp_TM"/>
</dbReference>
<dbReference type="GO" id="GO:0042773">
    <property type="term" value="P:ATP synthesis coupled electron transport"/>
    <property type="evidence" value="ECO:0007669"/>
    <property type="project" value="InterPro"/>
</dbReference>
<dbReference type="InterPro" id="IPR001516">
    <property type="entry name" value="Proton_antipo_N"/>
</dbReference>
<proteinExistence type="predicted"/>
<dbReference type="InterPro" id="IPR050586">
    <property type="entry name" value="CPA3_Na-H_Antiporter_D"/>
</dbReference>
<feature type="domain" description="NADH:quinone oxidoreductase/Mrp antiporter transmembrane" evidence="7">
    <location>
        <begin position="113"/>
        <end position="405"/>
    </location>
</feature>
<evidence type="ECO:0000256" key="3">
    <source>
        <dbReference type="ARBA" id="ARBA00022692"/>
    </source>
</evidence>
<dbReference type="InterPro" id="IPR003918">
    <property type="entry name" value="NADH_UbQ_OxRdtase"/>
</dbReference>
<dbReference type="PANTHER" id="PTHR42703:SF1">
    <property type="entry name" value="NA(+)_H(+) ANTIPORTER SUBUNIT D1"/>
    <property type="match status" value="1"/>
</dbReference>
<dbReference type="Pfam" id="PF00361">
    <property type="entry name" value="Proton_antipo_M"/>
    <property type="match status" value="1"/>
</dbReference>
<keyword evidence="5 6" id="KW-0472">Membrane</keyword>
<sequence>VVPLLGRRSPGAAHLVTLAALGFTLAASSFLLSVVVANGVWRYAFAGWAPPWGIEYVLDPLSAGMMVLVSFLALATSIYAWSYLFASDPQRIGIFDSLYLLLVTGLLGIVATGDLFNLYVFLEISAIAAYALLSTGGDRATVATFRYLLIGTVAASCYLLGVGFLYALTGTLNMADLTARLADVDDSTAKAAGIGLIVIGLAIKAALFPFHGWQPDVYTYAPPPVTGFVAAVMTKVSAYAIFRVLYFTLGGEPAAGSALVFLGWAGVIAILAGAWLALSQTDIRRMLAYSSVSQMGYIFFGFSLGSPIALVGALFHVLNHAVVKGCLFLVVGGVRWRTGASNVAEFVGMGRRLPLSMLAFAVAAVSLVGLPPTAGFFSKWYLLLGAFEAEAWVGVGAIVVSTGLSAVYFFRIFERA</sequence>
<keyword evidence="2" id="KW-1003">Cell membrane</keyword>
<reference evidence="9" key="1">
    <citation type="submission" date="2018-05" db="EMBL/GenBank/DDBJ databases">
        <authorList>
            <person name="Lanie J.A."/>
            <person name="Ng W.-L."/>
            <person name="Kazmierczak K.M."/>
            <person name="Andrzejewski T.M."/>
            <person name="Davidsen T.M."/>
            <person name="Wayne K.J."/>
            <person name="Tettelin H."/>
            <person name="Glass J.I."/>
            <person name="Rusch D."/>
            <person name="Podicherti R."/>
            <person name="Tsui H.-C.T."/>
            <person name="Winkler M.E."/>
        </authorList>
    </citation>
    <scope>NUCLEOTIDE SEQUENCE</scope>
</reference>
<evidence type="ECO:0000259" key="7">
    <source>
        <dbReference type="Pfam" id="PF00361"/>
    </source>
</evidence>
<evidence type="ECO:0000256" key="6">
    <source>
        <dbReference type="SAM" id="Phobius"/>
    </source>
</evidence>
<feature type="non-terminal residue" evidence="9">
    <location>
        <position position="416"/>
    </location>
</feature>
<feature type="transmembrane region" description="Helical" evidence="6">
    <location>
        <begin position="352"/>
        <end position="371"/>
    </location>
</feature>
<feature type="domain" description="NADH-Ubiquinone oxidoreductase (complex I) chain 5 N-terminal" evidence="8">
    <location>
        <begin position="54"/>
        <end position="89"/>
    </location>
</feature>
<feature type="transmembrane region" description="Helical" evidence="6">
    <location>
        <begin position="61"/>
        <end position="85"/>
    </location>
</feature>
<name>A0A382BNY6_9ZZZZ</name>
<evidence type="ECO:0000256" key="2">
    <source>
        <dbReference type="ARBA" id="ARBA00022475"/>
    </source>
</evidence>
<keyword evidence="3 6" id="KW-0812">Transmembrane</keyword>
<gene>
    <name evidence="9" type="ORF">METZ01_LOCUS167741</name>
</gene>
<feature type="transmembrane region" description="Helical" evidence="6">
    <location>
        <begin position="220"/>
        <end position="242"/>
    </location>
</feature>
<dbReference type="EMBL" id="UINC01030455">
    <property type="protein sequence ID" value="SVB14887.1"/>
    <property type="molecule type" value="Genomic_DNA"/>
</dbReference>
<protein>
    <recommendedName>
        <fullName evidence="10">NADH:quinone oxidoreductase/Mrp antiporter membrane subunit domain-containing protein</fullName>
    </recommendedName>
</protein>
<feature type="transmembrane region" description="Helical" evidence="6">
    <location>
        <begin position="188"/>
        <end position="208"/>
    </location>
</feature>
<evidence type="ECO:0000256" key="1">
    <source>
        <dbReference type="ARBA" id="ARBA00004651"/>
    </source>
</evidence>
<organism evidence="9">
    <name type="scientific">marine metagenome</name>
    <dbReference type="NCBI Taxonomy" id="408172"/>
    <lineage>
        <taxon>unclassified sequences</taxon>
        <taxon>metagenomes</taxon>
        <taxon>ecological metagenomes</taxon>
    </lineage>
</organism>
<dbReference type="AlphaFoldDB" id="A0A382BNY6"/>
<feature type="non-terminal residue" evidence="9">
    <location>
        <position position="1"/>
    </location>
</feature>
<feature type="transmembrane region" description="Helical" evidence="6">
    <location>
        <begin position="145"/>
        <end position="168"/>
    </location>
</feature>
<evidence type="ECO:0000259" key="8">
    <source>
        <dbReference type="Pfam" id="PF00662"/>
    </source>
</evidence>
<feature type="transmembrane region" description="Helical" evidence="6">
    <location>
        <begin position="254"/>
        <end position="276"/>
    </location>
</feature>
<dbReference type="GO" id="GO:0008137">
    <property type="term" value="F:NADH dehydrogenase (ubiquinone) activity"/>
    <property type="evidence" value="ECO:0007669"/>
    <property type="project" value="InterPro"/>
</dbReference>
<feature type="transmembrane region" description="Helical" evidence="6">
    <location>
        <begin position="12"/>
        <end position="41"/>
    </location>
</feature>
<dbReference type="GO" id="GO:0005886">
    <property type="term" value="C:plasma membrane"/>
    <property type="evidence" value="ECO:0007669"/>
    <property type="project" value="UniProtKB-SubCell"/>
</dbReference>
<feature type="transmembrane region" description="Helical" evidence="6">
    <location>
        <begin position="297"/>
        <end position="315"/>
    </location>
</feature>
<feature type="transmembrane region" description="Helical" evidence="6">
    <location>
        <begin position="116"/>
        <end position="133"/>
    </location>
</feature>
<feature type="transmembrane region" description="Helical" evidence="6">
    <location>
        <begin position="92"/>
        <end position="110"/>
    </location>
</feature>
<evidence type="ECO:0000256" key="5">
    <source>
        <dbReference type="ARBA" id="ARBA00023136"/>
    </source>
</evidence>
<keyword evidence="4 6" id="KW-1133">Transmembrane helix</keyword>
<feature type="transmembrane region" description="Helical" evidence="6">
    <location>
        <begin position="321"/>
        <end position="340"/>
    </location>
</feature>
<accession>A0A382BNY6</accession>
<evidence type="ECO:0008006" key="10">
    <source>
        <dbReference type="Google" id="ProtNLM"/>
    </source>
</evidence>
<feature type="transmembrane region" description="Helical" evidence="6">
    <location>
        <begin position="391"/>
        <end position="410"/>
    </location>
</feature>
<dbReference type="PRINTS" id="PR01437">
    <property type="entry name" value="NUOXDRDTASE4"/>
</dbReference>
<dbReference type="Pfam" id="PF00662">
    <property type="entry name" value="Proton_antipo_N"/>
    <property type="match status" value="1"/>
</dbReference>
<dbReference type="PANTHER" id="PTHR42703">
    <property type="entry name" value="NADH DEHYDROGENASE"/>
    <property type="match status" value="1"/>
</dbReference>
<evidence type="ECO:0000256" key="4">
    <source>
        <dbReference type="ARBA" id="ARBA00022989"/>
    </source>
</evidence>
<evidence type="ECO:0000313" key="9">
    <source>
        <dbReference type="EMBL" id="SVB14887.1"/>
    </source>
</evidence>
<comment type="subcellular location">
    <subcellularLocation>
        <location evidence="1">Cell membrane</location>
        <topology evidence="1">Multi-pass membrane protein</topology>
    </subcellularLocation>
</comment>